<dbReference type="EMBL" id="JACRIW010000020">
    <property type="protein sequence ID" value="MBI5168360.1"/>
    <property type="molecule type" value="Genomic_DNA"/>
</dbReference>
<sequence>MARTLTAALAATFLFLAASPAVPGAAVRATPARRHTVAALPPVMLWAWEYPQDLRFADPARVGVASLGATAALVGDDVRVTMRRQPLRLAPGAAHVRVLRVELPRGAKPALSEVQAARLARLAAGLARESGVRGVQLDFDAPRSARPFYRRLLARVRAELPDTSLLAMTALASWAMGDAWLEGLPVDAAVPMVFRMGADAGRIRAALTAGRDFTPERARGNLGVDLDEPWPRFLPGRRLWIFVHGSWTPARVERVNRAWAQWKRDST</sequence>
<evidence type="ECO:0000256" key="1">
    <source>
        <dbReference type="SAM" id="SignalP"/>
    </source>
</evidence>
<evidence type="ECO:0000313" key="2">
    <source>
        <dbReference type="EMBL" id="MBI5168360.1"/>
    </source>
</evidence>
<evidence type="ECO:0008006" key="4">
    <source>
        <dbReference type="Google" id="ProtNLM"/>
    </source>
</evidence>
<reference evidence="2" key="1">
    <citation type="submission" date="2020-07" db="EMBL/GenBank/DDBJ databases">
        <title>Huge and variable diversity of episymbiotic CPR bacteria and DPANN archaea in groundwater ecosystems.</title>
        <authorList>
            <person name="He C.Y."/>
            <person name="Keren R."/>
            <person name="Whittaker M."/>
            <person name="Farag I.F."/>
            <person name="Doudna J."/>
            <person name="Cate J.H.D."/>
            <person name="Banfield J.F."/>
        </authorList>
    </citation>
    <scope>NUCLEOTIDE SEQUENCE</scope>
    <source>
        <strain evidence="2">NC_groundwater_1813_Pr3_B-0.1um_71_17</strain>
    </source>
</reference>
<accession>A0A933SAY9</accession>
<evidence type="ECO:0000313" key="3">
    <source>
        <dbReference type="Proteomes" id="UP000696931"/>
    </source>
</evidence>
<gene>
    <name evidence="2" type="ORF">HZA61_02630</name>
</gene>
<dbReference type="AlphaFoldDB" id="A0A933SAY9"/>
<feature type="chain" id="PRO_5037620348" description="DUF3142 domain-containing protein" evidence="1">
    <location>
        <begin position="24"/>
        <end position="267"/>
    </location>
</feature>
<proteinExistence type="predicted"/>
<protein>
    <recommendedName>
        <fullName evidence="4">DUF3142 domain-containing protein</fullName>
    </recommendedName>
</protein>
<organism evidence="2 3">
    <name type="scientific">Eiseniibacteriota bacterium</name>
    <dbReference type="NCBI Taxonomy" id="2212470"/>
    <lineage>
        <taxon>Bacteria</taxon>
        <taxon>Candidatus Eiseniibacteriota</taxon>
    </lineage>
</organism>
<dbReference type="Proteomes" id="UP000696931">
    <property type="component" value="Unassembled WGS sequence"/>
</dbReference>
<feature type="signal peptide" evidence="1">
    <location>
        <begin position="1"/>
        <end position="23"/>
    </location>
</feature>
<keyword evidence="1" id="KW-0732">Signal</keyword>
<name>A0A933SAY9_UNCEI</name>
<comment type="caution">
    <text evidence="2">The sequence shown here is derived from an EMBL/GenBank/DDBJ whole genome shotgun (WGS) entry which is preliminary data.</text>
</comment>